<dbReference type="SUPFAM" id="SSF103473">
    <property type="entry name" value="MFS general substrate transporter"/>
    <property type="match status" value="1"/>
</dbReference>
<dbReference type="HOGENOM" id="CLU_008455_11_1_1"/>
<evidence type="ECO:0000256" key="3">
    <source>
        <dbReference type="ARBA" id="ARBA00022989"/>
    </source>
</evidence>
<feature type="transmembrane region" description="Helical" evidence="5">
    <location>
        <begin position="244"/>
        <end position="263"/>
    </location>
</feature>
<dbReference type="InterPro" id="IPR020846">
    <property type="entry name" value="MFS_dom"/>
</dbReference>
<gene>
    <name evidence="7" type="ORF">PILCRDRAFT_499677</name>
</gene>
<reference evidence="7 8" key="1">
    <citation type="submission" date="2014-04" db="EMBL/GenBank/DDBJ databases">
        <authorList>
            <consortium name="DOE Joint Genome Institute"/>
            <person name="Kuo A."/>
            <person name="Tarkka M."/>
            <person name="Buscot F."/>
            <person name="Kohler A."/>
            <person name="Nagy L.G."/>
            <person name="Floudas D."/>
            <person name="Copeland A."/>
            <person name="Barry K.W."/>
            <person name="Cichocki N."/>
            <person name="Veneault-Fourrey C."/>
            <person name="LaButti K."/>
            <person name="Lindquist E.A."/>
            <person name="Lipzen A."/>
            <person name="Lundell T."/>
            <person name="Morin E."/>
            <person name="Murat C."/>
            <person name="Sun H."/>
            <person name="Tunlid A."/>
            <person name="Henrissat B."/>
            <person name="Grigoriev I.V."/>
            <person name="Hibbett D.S."/>
            <person name="Martin F."/>
            <person name="Nordberg H.P."/>
            <person name="Cantor M.N."/>
            <person name="Hua S.X."/>
        </authorList>
    </citation>
    <scope>NUCLEOTIDE SEQUENCE [LARGE SCALE GENOMIC DNA]</scope>
    <source>
        <strain evidence="7 8">F 1598</strain>
    </source>
</reference>
<dbReference type="PANTHER" id="PTHR23502:SF23">
    <property type="entry name" value="FLUCONAZOLE RESISTANCE PROTEIN 1"/>
    <property type="match status" value="1"/>
</dbReference>
<feature type="transmembrane region" description="Helical" evidence="5">
    <location>
        <begin position="352"/>
        <end position="371"/>
    </location>
</feature>
<evidence type="ECO:0000313" key="8">
    <source>
        <dbReference type="Proteomes" id="UP000054166"/>
    </source>
</evidence>
<evidence type="ECO:0000313" key="7">
    <source>
        <dbReference type="EMBL" id="KIM81364.1"/>
    </source>
</evidence>
<dbReference type="EMBL" id="KN832999">
    <property type="protein sequence ID" value="KIM81364.1"/>
    <property type="molecule type" value="Genomic_DNA"/>
</dbReference>
<dbReference type="GO" id="GO:1990961">
    <property type="term" value="P:xenobiotic detoxification by transmembrane export across the plasma membrane"/>
    <property type="evidence" value="ECO:0007669"/>
    <property type="project" value="TreeGrafter"/>
</dbReference>
<keyword evidence="3 5" id="KW-1133">Transmembrane helix</keyword>
<dbReference type="InterPro" id="IPR036259">
    <property type="entry name" value="MFS_trans_sf"/>
</dbReference>
<sequence length="560" mass="61865">MKDIIRDSPVGQLINCLSGGYYLPYSDQRSDYIIPADFLLPASTSKINVASIDVRQDVVHQESCLSTTTLPYINGGDHDRDKDDVAVRALVFDSHLVGWNGDDDPENPRNWSFRKRAFTTFSICFLTFSVYIGSAIYTPAIPGLMEEFGVSLTQSTLGLTLYIFAYGVGSMFLAPLQELPILGRNPVYMATLFTFVLLQLPIVVTKNFGTILAFRFLTGFFGSPALATGGASMGDIWPTDQMPYAVWVWGIGPNAGPIIGPTIAGFPAQVNGWKWPIYELIWISGSALIFLNLLLPETYEPTILLRRAARLRKLTGNPHLRSQSEIDAAAIKSSDRLYEALVRPFTLAVEPVLLFANVYLAFVYAVFYLWFEAFPVVFVDIYHFELGLTGLPFLGFLVTGTFTFAVYCFYLNHHIRPRKTKAGGNLAPEVRLEIGLIASIFIPTSLLIFGFTSKASIHWIFPVIGAALYVPGVYLAFQSILMYITMAYPTHAASVLAGNSFFRSAIASVFPLFGRAFFENVGLGPGSALLAGISIMLSAVFFLLYKYGHVLRARSRFAVS</sequence>
<feature type="transmembrane region" description="Helical" evidence="5">
    <location>
        <begin position="391"/>
        <end position="411"/>
    </location>
</feature>
<organism evidence="7 8">
    <name type="scientific">Piloderma croceum (strain F 1598)</name>
    <dbReference type="NCBI Taxonomy" id="765440"/>
    <lineage>
        <taxon>Eukaryota</taxon>
        <taxon>Fungi</taxon>
        <taxon>Dikarya</taxon>
        <taxon>Basidiomycota</taxon>
        <taxon>Agaricomycotina</taxon>
        <taxon>Agaricomycetes</taxon>
        <taxon>Agaricomycetidae</taxon>
        <taxon>Atheliales</taxon>
        <taxon>Atheliaceae</taxon>
        <taxon>Piloderma</taxon>
    </lineage>
</organism>
<dbReference type="PROSITE" id="PS50850">
    <property type="entry name" value="MFS"/>
    <property type="match status" value="1"/>
</dbReference>
<dbReference type="FunFam" id="1.20.1250.20:FF:000011">
    <property type="entry name" value="MFS multidrug transporter, putative"/>
    <property type="match status" value="1"/>
</dbReference>
<evidence type="ECO:0000256" key="1">
    <source>
        <dbReference type="ARBA" id="ARBA00004141"/>
    </source>
</evidence>
<feature type="transmembrane region" description="Helical" evidence="5">
    <location>
        <begin position="496"/>
        <end position="514"/>
    </location>
</feature>
<keyword evidence="4 5" id="KW-0472">Membrane</keyword>
<dbReference type="GO" id="GO:0015244">
    <property type="term" value="F:fluconazole transmembrane transporter activity"/>
    <property type="evidence" value="ECO:0007669"/>
    <property type="project" value="TreeGrafter"/>
</dbReference>
<dbReference type="CDD" id="cd17323">
    <property type="entry name" value="MFS_Tpo1_MDR_like"/>
    <property type="match status" value="1"/>
</dbReference>
<feature type="transmembrane region" description="Helical" evidence="5">
    <location>
        <begin position="459"/>
        <end position="484"/>
    </location>
</feature>
<feature type="transmembrane region" description="Helical" evidence="5">
    <location>
        <begin position="275"/>
        <end position="295"/>
    </location>
</feature>
<evidence type="ECO:0000259" key="6">
    <source>
        <dbReference type="PROSITE" id="PS50850"/>
    </source>
</evidence>
<dbReference type="AlphaFoldDB" id="A0A0C3FNN4"/>
<protein>
    <recommendedName>
        <fullName evidence="6">Major facilitator superfamily (MFS) profile domain-containing protein</fullName>
    </recommendedName>
</protein>
<feature type="domain" description="Major facilitator superfamily (MFS) profile" evidence="6">
    <location>
        <begin position="119"/>
        <end position="550"/>
    </location>
</feature>
<feature type="transmembrane region" description="Helical" evidence="5">
    <location>
        <begin position="210"/>
        <end position="232"/>
    </location>
</feature>
<dbReference type="InParanoid" id="A0A0C3FNN4"/>
<feature type="transmembrane region" description="Helical" evidence="5">
    <location>
        <begin position="432"/>
        <end position="453"/>
    </location>
</feature>
<evidence type="ECO:0000256" key="2">
    <source>
        <dbReference type="ARBA" id="ARBA00022692"/>
    </source>
</evidence>
<dbReference type="GO" id="GO:0005886">
    <property type="term" value="C:plasma membrane"/>
    <property type="evidence" value="ECO:0007669"/>
    <property type="project" value="TreeGrafter"/>
</dbReference>
<dbReference type="PANTHER" id="PTHR23502">
    <property type="entry name" value="MAJOR FACILITATOR SUPERFAMILY"/>
    <property type="match status" value="1"/>
</dbReference>
<proteinExistence type="predicted"/>
<dbReference type="Gene3D" id="1.20.1250.20">
    <property type="entry name" value="MFS general substrate transporter like domains"/>
    <property type="match status" value="1"/>
</dbReference>
<comment type="subcellular location">
    <subcellularLocation>
        <location evidence="1">Membrane</location>
        <topology evidence="1">Multi-pass membrane protein</topology>
    </subcellularLocation>
</comment>
<feature type="transmembrane region" description="Helical" evidence="5">
    <location>
        <begin position="186"/>
        <end position="204"/>
    </location>
</feature>
<dbReference type="InterPro" id="IPR011701">
    <property type="entry name" value="MFS"/>
</dbReference>
<dbReference type="STRING" id="765440.A0A0C3FNN4"/>
<feature type="transmembrane region" description="Helical" evidence="5">
    <location>
        <begin position="526"/>
        <end position="545"/>
    </location>
</feature>
<evidence type="ECO:0000256" key="5">
    <source>
        <dbReference type="SAM" id="Phobius"/>
    </source>
</evidence>
<feature type="transmembrane region" description="Helical" evidence="5">
    <location>
        <begin position="117"/>
        <end position="137"/>
    </location>
</feature>
<feature type="transmembrane region" description="Helical" evidence="5">
    <location>
        <begin position="157"/>
        <end position="174"/>
    </location>
</feature>
<evidence type="ECO:0000256" key="4">
    <source>
        <dbReference type="ARBA" id="ARBA00023136"/>
    </source>
</evidence>
<keyword evidence="2 5" id="KW-0812">Transmembrane</keyword>
<dbReference type="Pfam" id="PF07690">
    <property type="entry name" value="MFS_1"/>
    <property type="match status" value="1"/>
</dbReference>
<name>A0A0C3FNN4_PILCF</name>
<dbReference type="OrthoDB" id="3357846at2759"/>
<dbReference type="Proteomes" id="UP000054166">
    <property type="component" value="Unassembled WGS sequence"/>
</dbReference>
<reference evidence="8" key="2">
    <citation type="submission" date="2015-01" db="EMBL/GenBank/DDBJ databases">
        <title>Evolutionary Origins and Diversification of the Mycorrhizal Mutualists.</title>
        <authorList>
            <consortium name="DOE Joint Genome Institute"/>
            <consortium name="Mycorrhizal Genomics Consortium"/>
            <person name="Kohler A."/>
            <person name="Kuo A."/>
            <person name="Nagy L.G."/>
            <person name="Floudas D."/>
            <person name="Copeland A."/>
            <person name="Barry K.W."/>
            <person name="Cichocki N."/>
            <person name="Veneault-Fourrey C."/>
            <person name="LaButti K."/>
            <person name="Lindquist E.A."/>
            <person name="Lipzen A."/>
            <person name="Lundell T."/>
            <person name="Morin E."/>
            <person name="Murat C."/>
            <person name="Riley R."/>
            <person name="Ohm R."/>
            <person name="Sun H."/>
            <person name="Tunlid A."/>
            <person name="Henrissat B."/>
            <person name="Grigoriev I.V."/>
            <person name="Hibbett D.S."/>
            <person name="Martin F."/>
        </authorList>
    </citation>
    <scope>NUCLEOTIDE SEQUENCE [LARGE SCALE GENOMIC DNA]</scope>
    <source>
        <strain evidence="8">F 1598</strain>
    </source>
</reference>
<accession>A0A0C3FNN4</accession>
<keyword evidence="8" id="KW-1185">Reference proteome</keyword>